<organism evidence="2 3">
    <name type="scientific">Peredibacter starrii</name>
    <dbReference type="NCBI Taxonomy" id="28202"/>
    <lineage>
        <taxon>Bacteria</taxon>
        <taxon>Pseudomonadati</taxon>
        <taxon>Bdellovibrionota</taxon>
        <taxon>Bacteriovoracia</taxon>
        <taxon>Bacteriovoracales</taxon>
        <taxon>Bacteriovoracaceae</taxon>
        <taxon>Peredibacter</taxon>
    </lineage>
</organism>
<dbReference type="RefSeq" id="WP_321400104.1">
    <property type="nucleotide sequence ID" value="NZ_CP139487.1"/>
</dbReference>
<evidence type="ECO:0000259" key="1">
    <source>
        <dbReference type="Pfam" id="PF07238"/>
    </source>
</evidence>
<feature type="domain" description="PilZ" evidence="1">
    <location>
        <begin position="176"/>
        <end position="269"/>
    </location>
</feature>
<accession>A0AAX4HVP0</accession>
<protein>
    <submittedName>
        <fullName evidence="2">PilZ domain-containing protein</fullName>
    </submittedName>
</protein>
<dbReference type="EMBL" id="CP139487">
    <property type="protein sequence ID" value="WPU67173.1"/>
    <property type="molecule type" value="Genomic_DNA"/>
</dbReference>
<proteinExistence type="predicted"/>
<dbReference type="Pfam" id="PF07238">
    <property type="entry name" value="PilZ"/>
    <property type="match status" value="1"/>
</dbReference>
<keyword evidence="3" id="KW-1185">Reference proteome</keyword>
<gene>
    <name evidence="2" type="ORF">SOO65_10445</name>
</gene>
<dbReference type="KEGG" id="psti:SOO65_10445"/>
<name>A0AAX4HVP0_9BACT</name>
<dbReference type="InterPro" id="IPR009875">
    <property type="entry name" value="PilZ_domain"/>
</dbReference>
<evidence type="ECO:0000313" key="2">
    <source>
        <dbReference type="EMBL" id="WPU67173.1"/>
    </source>
</evidence>
<evidence type="ECO:0000313" key="3">
    <source>
        <dbReference type="Proteomes" id="UP001324634"/>
    </source>
</evidence>
<dbReference type="AlphaFoldDB" id="A0AAX4HVP0"/>
<sequence>MRVIKSDSGHLAYQKIFKHLLKHHSRIIVWQVLDSGERVISESRLNSFHLDQGLLNFVTPTGKLDELNPMYCYAEEGQLIFKSGIFEIKGQVMTLNLPGEIKLLEDQDVNLIHGQIGMDLKPIWKTKRIDLDAPEEDESDVLKVKSMAERSSRDQEFLNNEFALSIDEEEAMYADKRESPRARPKKEKWVKVKVDGSPEVHFLKLFDLSRGGIAFVAMEMEKFPKGNTIHVVGFDEFDLDDPLVGKIMSHRPIDETQIEFKVGVKFDEGQE</sequence>
<dbReference type="Proteomes" id="UP001324634">
    <property type="component" value="Chromosome"/>
</dbReference>
<dbReference type="GO" id="GO:0035438">
    <property type="term" value="F:cyclic-di-GMP binding"/>
    <property type="evidence" value="ECO:0007669"/>
    <property type="project" value="InterPro"/>
</dbReference>
<reference evidence="2 3" key="1">
    <citation type="submission" date="2023-11" db="EMBL/GenBank/DDBJ databases">
        <title>Peredibacter starrii A3.12.</title>
        <authorList>
            <person name="Mitchell R.J."/>
        </authorList>
    </citation>
    <scope>NUCLEOTIDE SEQUENCE [LARGE SCALE GENOMIC DNA]</scope>
    <source>
        <strain evidence="2 3">A3.12</strain>
    </source>
</reference>